<organism evidence="7 8">
    <name type="scientific">Hahella chejuensis (strain KCTC 2396)</name>
    <dbReference type="NCBI Taxonomy" id="349521"/>
    <lineage>
        <taxon>Bacteria</taxon>
        <taxon>Pseudomonadati</taxon>
        <taxon>Pseudomonadota</taxon>
        <taxon>Gammaproteobacteria</taxon>
        <taxon>Oceanospirillales</taxon>
        <taxon>Hahellaceae</taxon>
        <taxon>Hahella</taxon>
    </lineage>
</organism>
<dbReference type="eggNOG" id="COG1403">
    <property type="taxonomic scope" value="Bacteria"/>
</dbReference>
<comment type="similarity">
    <text evidence="3">Belongs to the HNH nuclease family.</text>
</comment>
<dbReference type="RefSeq" id="WP_011398330.1">
    <property type="nucleotide sequence ID" value="NC_007645.1"/>
</dbReference>
<dbReference type="InterPro" id="IPR002711">
    <property type="entry name" value="HNH"/>
</dbReference>
<dbReference type="SMART" id="SM00507">
    <property type="entry name" value="HNHc"/>
    <property type="match status" value="1"/>
</dbReference>
<sequence length="118" mass="13604">MPKASLRPCKDKGCPNTTRHKSRYCESHADKREATRWGVWQQQKGSDTQRGYGWQWRKLRARILRRDNYLCQVCLKQGRTSAATQVDHIQPKAQGGDDQVGNLQAICRLCHSHKTAKE</sequence>
<dbReference type="GO" id="GO:0004519">
    <property type="term" value="F:endonuclease activity"/>
    <property type="evidence" value="ECO:0007669"/>
    <property type="project" value="UniProtKB-KW"/>
</dbReference>
<keyword evidence="7" id="KW-0255">Endonuclease</keyword>
<dbReference type="KEGG" id="hch:HCH_10016"/>
<proteinExistence type="inferred from homology"/>
<dbReference type="Proteomes" id="UP000000238">
    <property type="component" value="Chromosome"/>
</dbReference>
<evidence type="ECO:0000256" key="3">
    <source>
        <dbReference type="ARBA" id="ARBA00038412"/>
    </source>
</evidence>
<dbReference type="CDD" id="cd00085">
    <property type="entry name" value="HNHc"/>
    <property type="match status" value="1"/>
</dbReference>
<dbReference type="STRING" id="349521.HCH_10016"/>
<dbReference type="OrthoDB" id="5292295at2"/>
<evidence type="ECO:0000313" key="8">
    <source>
        <dbReference type="Proteomes" id="UP000000238"/>
    </source>
</evidence>
<dbReference type="AlphaFoldDB" id="Q2SDL1"/>
<gene>
    <name evidence="7" type="ordered locus">HCH_10016</name>
</gene>
<evidence type="ECO:0000256" key="1">
    <source>
        <dbReference type="ARBA" id="ARBA00022722"/>
    </source>
</evidence>
<evidence type="ECO:0000256" key="2">
    <source>
        <dbReference type="ARBA" id="ARBA00022801"/>
    </source>
</evidence>
<dbReference type="HOGENOM" id="CLU_108879_4_2_6"/>
<dbReference type="PANTHER" id="PTHR41286">
    <property type="entry name" value="HNH NUCLEASE YAJD-RELATED"/>
    <property type="match status" value="1"/>
</dbReference>
<feature type="domain" description="HNH nuclease" evidence="6">
    <location>
        <begin position="58"/>
        <end position="112"/>
    </location>
</feature>
<feature type="region of interest" description="Disordered" evidence="5">
    <location>
        <begin position="1"/>
        <end position="21"/>
    </location>
</feature>
<evidence type="ECO:0000256" key="4">
    <source>
        <dbReference type="ARBA" id="ARBA00040194"/>
    </source>
</evidence>
<reference evidence="7 8" key="1">
    <citation type="journal article" date="2005" name="Nucleic Acids Res.">
        <title>Genomic blueprint of Hahella chejuensis, a marine microbe producing an algicidal agent.</title>
        <authorList>
            <person name="Jeong H."/>
            <person name="Yim J.H."/>
            <person name="Lee C."/>
            <person name="Choi S.-H."/>
            <person name="Park Y.K."/>
            <person name="Yoon S.H."/>
            <person name="Hur C.-G."/>
            <person name="Kang H.-Y."/>
            <person name="Kim D."/>
            <person name="Lee H.H."/>
            <person name="Park K.H."/>
            <person name="Park S.-H."/>
            <person name="Park H.-S."/>
            <person name="Lee H.K."/>
            <person name="Oh T.K."/>
            <person name="Kim J.F."/>
        </authorList>
    </citation>
    <scope>NUCLEOTIDE SEQUENCE [LARGE SCALE GENOMIC DNA]</scope>
    <source>
        <strain evidence="7 8">KCTC 2396</strain>
    </source>
</reference>
<dbReference type="InterPro" id="IPR003615">
    <property type="entry name" value="HNH_nuc"/>
</dbReference>
<evidence type="ECO:0000313" key="7">
    <source>
        <dbReference type="EMBL" id="ABC31263.1"/>
    </source>
</evidence>
<keyword evidence="8" id="KW-1185">Reference proteome</keyword>
<dbReference type="Pfam" id="PF01844">
    <property type="entry name" value="HNH"/>
    <property type="match status" value="1"/>
</dbReference>
<dbReference type="GO" id="GO:0008270">
    <property type="term" value="F:zinc ion binding"/>
    <property type="evidence" value="ECO:0007669"/>
    <property type="project" value="InterPro"/>
</dbReference>
<name>Q2SDL1_HAHCH</name>
<dbReference type="GO" id="GO:0005829">
    <property type="term" value="C:cytosol"/>
    <property type="evidence" value="ECO:0007669"/>
    <property type="project" value="TreeGrafter"/>
</dbReference>
<evidence type="ECO:0000259" key="6">
    <source>
        <dbReference type="SMART" id="SM00507"/>
    </source>
</evidence>
<accession>Q2SDL1</accession>
<dbReference type="GO" id="GO:0016787">
    <property type="term" value="F:hydrolase activity"/>
    <property type="evidence" value="ECO:0007669"/>
    <property type="project" value="UniProtKB-KW"/>
</dbReference>
<keyword evidence="1" id="KW-0540">Nuclease</keyword>
<protein>
    <recommendedName>
        <fullName evidence="4">Putative HNH nuclease YajD</fullName>
    </recommendedName>
</protein>
<keyword evidence="2" id="KW-0378">Hydrolase</keyword>
<dbReference type="PANTHER" id="PTHR41286:SF1">
    <property type="entry name" value="HNH NUCLEASE YAJD-RELATED"/>
    <property type="match status" value="1"/>
</dbReference>
<dbReference type="Gene3D" id="1.10.30.50">
    <property type="match status" value="1"/>
</dbReference>
<dbReference type="EMBL" id="CP000155">
    <property type="protein sequence ID" value="ABC31263.1"/>
    <property type="molecule type" value="Genomic_DNA"/>
</dbReference>
<evidence type="ECO:0000256" key="5">
    <source>
        <dbReference type="SAM" id="MobiDB-lite"/>
    </source>
</evidence>
<dbReference type="GO" id="GO:0003676">
    <property type="term" value="F:nucleic acid binding"/>
    <property type="evidence" value="ECO:0007669"/>
    <property type="project" value="InterPro"/>
</dbReference>